<dbReference type="CDD" id="cd04665">
    <property type="entry name" value="NUDIX_RppH"/>
    <property type="match status" value="1"/>
</dbReference>
<dbReference type="InterPro" id="IPR020084">
    <property type="entry name" value="NUDIX_hydrolase_CS"/>
</dbReference>
<dbReference type="RefSeq" id="WP_344911473.1">
    <property type="nucleotide sequence ID" value="NZ_BAABDL010000067.1"/>
</dbReference>
<evidence type="ECO:0000313" key="9">
    <source>
        <dbReference type="Proteomes" id="UP001501734"/>
    </source>
</evidence>
<evidence type="ECO:0000256" key="4">
    <source>
        <dbReference type="ARBA" id="ARBA00022801"/>
    </source>
</evidence>
<dbReference type="PRINTS" id="PR00502">
    <property type="entry name" value="NUDIXFAMILY"/>
</dbReference>
<accession>A0ABP7VIU5</accession>
<evidence type="ECO:0000256" key="6">
    <source>
        <dbReference type="RuleBase" id="RU003476"/>
    </source>
</evidence>
<dbReference type="Gene3D" id="3.90.79.10">
    <property type="entry name" value="Nucleoside Triphosphate Pyrophosphohydrolase"/>
    <property type="match status" value="1"/>
</dbReference>
<dbReference type="PROSITE" id="PS00893">
    <property type="entry name" value="NUDIX_BOX"/>
    <property type="match status" value="1"/>
</dbReference>
<evidence type="ECO:0000259" key="7">
    <source>
        <dbReference type="PROSITE" id="PS51462"/>
    </source>
</evidence>
<dbReference type="SUPFAM" id="SSF55811">
    <property type="entry name" value="Nudix"/>
    <property type="match status" value="1"/>
</dbReference>
<dbReference type="InterPro" id="IPR020476">
    <property type="entry name" value="Nudix_hydrolase"/>
</dbReference>
<gene>
    <name evidence="8" type="primary">mutTA</name>
    <name evidence="8" type="ORF">GCM10022410_12830</name>
</gene>
<dbReference type="PROSITE" id="PS51462">
    <property type="entry name" value="NUDIX"/>
    <property type="match status" value="1"/>
</dbReference>
<keyword evidence="3" id="KW-0479">Metal-binding</keyword>
<evidence type="ECO:0000256" key="3">
    <source>
        <dbReference type="ARBA" id="ARBA00022723"/>
    </source>
</evidence>
<evidence type="ECO:0000256" key="5">
    <source>
        <dbReference type="ARBA" id="ARBA00022842"/>
    </source>
</evidence>
<dbReference type="NCBIfam" id="TIGR02705">
    <property type="entry name" value="nudix_YtkD"/>
    <property type="match status" value="1"/>
</dbReference>
<dbReference type="InterPro" id="IPR014078">
    <property type="entry name" value="Nudix_YtkD"/>
</dbReference>
<keyword evidence="5" id="KW-0460">Magnesium</keyword>
<dbReference type="Proteomes" id="UP001501734">
    <property type="component" value="Unassembled WGS sequence"/>
</dbReference>
<dbReference type="PANTHER" id="PTHR43758">
    <property type="entry name" value="7,8-DIHYDRO-8-OXOGUANINE TRIPHOSPHATASE"/>
    <property type="match status" value="1"/>
</dbReference>
<proteinExistence type="inferred from homology"/>
<comment type="similarity">
    <text evidence="2 6">Belongs to the Nudix hydrolase family.</text>
</comment>
<dbReference type="Pfam" id="PF00293">
    <property type="entry name" value="NUDIX"/>
    <property type="match status" value="1"/>
</dbReference>
<dbReference type="InterPro" id="IPR000086">
    <property type="entry name" value="NUDIX_hydrolase_dom"/>
</dbReference>
<dbReference type="PANTHER" id="PTHR43758:SF8">
    <property type="entry name" value="8-OXO-DGTP DIPHOSPHATASE YTKD-RELATED"/>
    <property type="match status" value="1"/>
</dbReference>
<comment type="cofactor">
    <cofactor evidence="1">
        <name>Mg(2+)</name>
        <dbReference type="ChEBI" id="CHEBI:18420"/>
    </cofactor>
</comment>
<evidence type="ECO:0000256" key="2">
    <source>
        <dbReference type="ARBA" id="ARBA00005582"/>
    </source>
</evidence>
<keyword evidence="4 6" id="KW-0378">Hydrolase</keyword>
<reference evidence="9" key="1">
    <citation type="journal article" date="2019" name="Int. J. Syst. Evol. Microbiol.">
        <title>The Global Catalogue of Microorganisms (GCM) 10K type strain sequencing project: providing services to taxonomists for standard genome sequencing and annotation.</title>
        <authorList>
            <consortium name="The Broad Institute Genomics Platform"/>
            <consortium name="The Broad Institute Genome Sequencing Center for Infectious Disease"/>
            <person name="Wu L."/>
            <person name="Ma J."/>
        </authorList>
    </citation>
    <scope>NUCLEOTIDE SEQUENCE [LARGE SCALE GENOMIC DNA]</scope>
    <source>
        <strain evidence="9">JCM 17250</strain>
    </source>
</reference>
<name>A0ABP7VIU5_9BACI</name>
<evidence type="ECO:0000313" key="8">
    <source>
        <dbReference type="EMBL" id="GAA4068185.1"/>
    </source>
</evidence>
<comment type="caution">
    <text evidence="8">The sequence shown here is derived from an EMBL/GenBank/DDBJ whole genome shotgun (WGS) entry which is preliminary data.</text>
</comment>
<keyword evidence="9" id="KW-1185">Reference proteome</keyword>
<protein>
    <submittedName>
        <fullName evidence="8">Antimutator 8-oxo-(dGTP/GTP)ase</fullName>
    </submittedName>
</protein>
<dbReference type="InterPro" id="IPR015797">
    <property type="entry name" value="NUDIX_hydrolase-like_dom_sf"/>
</dbReference>
<organism evidence="8 9">
    <name type="scientific">Amphibacillus indicireducens</name>
    <dbReference type="NCBI Taxonomy" id="1076330"/>
    <lineage>
        <taxon>Bacteria</taxon>
        <taxon>Bacillati</taxon>
        <taxon>Bacillota</taxon>
        <taxon>Bacilli</taxon>
        <taxon>Bacillales</taxon>
        <taxon>Bacillaceae</taxon>
        <taxon>Amphibacillus</taxon>
    </lineage>
</organism>
<sequence>MHVFRDYYNNEVKLSFEKDPFSNMPMHVLVICKYQDKWLLTNHKTRGLEFPGGKVERNETAKQAAIREVKEETGAEVADIYYVGQYHVEGKGDQVDKNIYYAEISELIEQPTYYETDGPVLLEQLPKNIKQKRNFSFIMKDDIVKRSIERISKQFNN</sequence>
<dbReference type="EMBL" id="BAABDL010000067">
    <property type="protein sequence ID" value="GAA4068185.1"/>
    <property type="molecule type" value="Genomic_DNA"/>
</dbReference>
<evidence type="ECO:0000256" key="1">
    <source>
        <dbReference type="ARBA" id="ARBA00001946"/>
    </source>
</evidence>
<feature type="domain" description="Nudix hydrolase" evidence="7">
    <location>
        <begin position="21"/>
        <end position="145"/>
    </location>
</feature>